<keyword evidence="3" id="KW-1185">Reference proteome</keyword>
<gene>
    <name evidence="2" type="ORF">SAMN05444581_1133</name>
</gene>
<proteinExistence type="predicted"/>
<name>A0A1I4B3Y4_9HYPH</name>
<reference evidence="2 3" key="1">
    <citation type="submission" date="2016-10" db="EMBL/GenBank/DDBJ databases">
        <authorList>
            <person name="de Groot N.N."/>
        </authorList>
    </citation>
    <scope>NUCLEOTIDE SEQUENCE [LARGE SCALE GENOMIC DNA]</scope>
    <source>
        <strain evidence="2 3">NE2</strain>
    </source>
</reference>
<sequence length="104" mass="10648">MGGSNGFGRTSGTPGGVSSGPAAPKSRPNRYYGTATLDATRVGRDAGRIAEEVIAHLSGLVGATVTVTLEIQASVPDGVPENVIRTVTENGRTLKFTTQGFEEG</sequence>
<dbReference type="EMBL" id="FOSN01000013">
    <property type="protein sequence ID" value="SFK63495.1"/>
    <property type="molecule type" value="Genomic_DNA"/>
</dbReference>
<dbReference type="STRING" id="1612308.SAMN05444581_1133"/>
<feature type="region of interest" description="Disordered" evidence="1">
    <location>
        <begin position="1"/>
        <end position="31"/>
    </location>
</feature>
<accession>A0A1I4B3Y4</accession>
<evidence type="ECO:0000256" key="1">
    <source>
        <dbReference type="SAM" id="MobiDB-lite"/>
    </source>
</evidence>
<evidence type="ECO:0000313" key="2">
    <source>
        <dbReference type="EMBL" id="SFK63495.1"/>
    </source>
</evidence>
<dbReference type="Proteomes" id="UP000198755">
    <property type="component" value="Unassembled WGS sequence"/>
</dbReference>
<organism evidence="2 3">
    <name type="scientific">Methylocapsa palsarum</name>
    <dbReference type="NCBI Taxonomy" id="1612308"/>
    <lineage>
        <taxon>Bacteria</taxon>
        <taxon>Pseudomonadati</taxon>
        <taxon>Pseudomonadota</taxon>
        <taxon>Alphaproteobacteria</taxon>
        <taxon>Hyphomicrobiales</taxon>
        <taxon>Beijerinckiaceae</taxon>
        <taxon>Methylocapsa</taxon>
    </lineage>
</organism>
<dbReference type="AlphaFoldDB" id="A0A1I4B3Y4"/>
<evidence type="ECO:0000313" key="3">
    <source>
        <dbReference type="Proteomes" id="UP000198755"/>
    </source>
</evidence>
<protein>
    <submittedName>
        <fullName evidence="2">Uncharacterized protein</fullName>
    </submittedName>
</protein>